<keyword evidence="2" id="KW-1185">Reference proteome</keyword>
<sequence>KKTASSTSLKDLVWKTSNTNEMSFNDLAGSDGLRMAGQKAIHDSYGNYIRSEKDTNASRADAVFRTAAGATTANAEDSDQYMRQTSLMVSA</sequence>
<evidence type="ECO:0000313" key="2">
    <source>
        <dbReference type="Proteomes" id="UP000298277"/>
    </source>
</evidence>
<accession>A0A5F1Y941</accession>
<organism evidence="1 2">
    <name type="scientific">Leptospira gomenensis</name>
    <dbReference type="NCBI Taxonomy" id="2484974"/>
    <lineage>
        <taxon>Bacteria</taxon>
        <taxon>Pseudomonadati</taxon>
        <taxon>Spirochaetota</taxon>
        <taxon>Spirochaetia</taxon>
        <taxon>Leptospirales</taxon>
        <taxon>Leptospiraceae</taxon>
        <taxon>Leptospira</taxon>
    </lineage>
</organism>
<protein>
    <submittedName>
        <fullName evidence="1">Uncharacterized protein</fullName>
    </submittedName>
</protein>
<dbReference type="Proteomes" id="UP000298277">
    <property type="component" value="Unassembled WGS sequence"/>
</dbReference>
<proteinExistence type="predicted"/>
<dbReference type="AlphaFoldDB" id="A0A5F1Y941"/>
<name>A0A5F1Y941_9LEPT</name>
<comment type="caution">
    <text evidence="1">The sequence shown here is derived from an EMBL/GenBank/DDBJ whole genome shotgun (WGS) entry which is preliminary data.</text>
</comment>
<reference evidence="1" key="1">
    <citation type="journal article" date="2019" name="PLoS Negl. Trop. Dis.">
        <title>Revisiting the worldwide diversity of Leptospira species in the environment.</title>
        <authorList>
            <person name="Vincent A.T."/>
            <person name="Schiettekatte O."/>
            <person name="Bourhy P."/>
            <person name="Veyrier F.J."/>
            <person name="Picardeau M."/>
        </authorList>
    </citation>
    <scope>NUCLEOTIDE SEQUENCE [LARGE SCALE GENOMIC DNA]</scope>
    <source>
        <strain evidence="1">201800299</strain>
    </source>
</reference>
<dbReference type="EMBL" id="RQFA01000054">
    <property type="protein sequence ID" value="TGK32465.1"/>
    <property type="molecule type" value="Genomic_DNA"/>
</dbReference>
<gene>
    <name evidence="1" type="ORF">EHQ17_12575</name>
</gene>
<feature type="non-terminal residue" evidence="1">
    <location>
        <position position="91"/>
    </location>
</feature>
<feature type="non-terminal residue" evidence="1">
    <location>
        <position position="1"/>
    </location>
</feature>
<evidence type="ECO:0000313" key="1">
    <source>
        <dbReference type="EMBL" id="TGK32465.1"/>
    </source>
</evidence>